<evidence type="ECO:0000259" key="4">
    <source>
        <dbReference type="PROSITE" id="PS51186"/>
    </source>
</evidence>
<dbReference type="InterPro" id="IPR051531">
    <property type="entry name" value="N-acetyltransferase"/>
</dbReference>
<dbReference type="GO" id="GO:0008999">
    <property type="term" value="F:protein-N-terminal-alanine acetyltransferase activity"/>
    <property type="evidence" value="ECO:0007669"/>
    <property type="project" value="TreeGrafter"/>
</dbReference>
<dbReference type="InterPro" id="IPR000182">
    <property type="entry name" value="GNAT_dom"/>
</dbReference>
<dbReference type="InterPro" id="IPR016181">
    <property type="entry name" value="Acyl_CoA_acyltransferase"/>
</dbReference>
<dbReference type="Gene3D" id="3.40.630.30">
    <property type="match status" value="1"/>
</dbReference>
<keyword evidence="2" id="KW-0012">Acyltransferase</keyword>
<dbReference type="PANTHER" id="PTHR43792">
    <property type="entry name" value="GNAT FAMILY, PUTATIVE (AFU_ORTHOLOGUE AFUA_3G00765)-RELATED-RELATED"/>
    <property type="match status" value="1"/>
</dbReference>
<sequence length="184" mass="20813">MTLTLSNSSKGIYLSPLALKDAEELLALRLRNRIAHQPFEPKRDNDFFTLEAQQQHISLRTADAEQDRAYMFGIYALDGKLIGQITLSNVARGVAQYADLGYFIDKDTEGKGYMTAAVRLVLEYAFRALGLHRVQAGILLHNEGSRRVLEKNGFQVEGVARKYLKINGEYQDHQTFSILADEFK</sequence>
<keyword evidence="1 5" id="KW-0808">Transferase</keyword>
<dbReference type="PROSITE" id="PS51186">
    <property type="entry name" value="GNAT"/>
    <property type="match status" value="1"/>
</dbReference>
<dbReference type="Pfam" id="PF13302">
    <property type="entry name" value="Acetyltransf_3"/>
    <property type="match status" value="1"/>
</dbReference>
<name>A0A850EH74_9BACL</name>
<accession>A0A850EH74</accession>
<evidence type="ECO:0000313" key="6">
    <source>
        <dbReference type="Proteomes" id="UP000564806"/>
    </source>
</evidence>
<dbReference type="Proteomes" id="UP000564806">
    <property type="component" value="Unassembled WGS sequence"/>
</dbReference>
<dbReference type="PANTHER" id="PTHR43792:SF8">
    <property type="entry name" value="[RIBOSOMAL PROTEIN US5]-ALANINE N-ACETYLTRANSFERASE"/>
    <property type="match status" value="1"/>
</dbReference>
<evidence type="ECO:0000256" key="2">
    <source>
        <dbReference type="ARBA" id="ARBA00023315"/>
    </source>
</evidence>
<evidence type="ECO:0000256" key="1">
    <source>
        <dbReference type="ARBA" id="ARBA00022679"/>
    </source>
</evidence>
<reference evidence="5" key="1">
    <citation type="submission" date="2020-06" db="EMBL/GenBank/DDBJ databases">
        <title>Paenibacillus sp. nov., isolated from soil.</title>
        <authorList>
            <person name="Seo Y.L."/>
        </authorList>
    </citation>
    <scope>NUCLEOTIDE SEQUENCE [LARGE SCALE GENOMIC DNA]</scope>
    <source>
        <strain evidence="5">JW14</strain>
    </source>
</reference>
<keyword evidence="6" id="KW-1185">Reference proteome</keyword>
<gene>
    <name evidence="5" type="ORF">HPT30_02475</name>
</gene>
<dbReference type="AlphaFoldDB" id="A0A850EH74"/>
<proteinExistence type="inferred from homology"/>
<dbReference type="GO" id="GO:0005737">
    <property type="term" value="C:cytoplasm"/>
    <property type="evidence" value="ECO:0007669"/>
    <property type="project" value="TreeGrafter"/>
</dbReference>
<comment type="similarity">
    <text evidence="3">Belongs to the acetyltransferase family. RimJ subfamily.</text>
</comment>
<protein>
    <submittedName>
        <fullName evidence="5">GNAT family N-acetyltransferase</fullName>
    </submittedName>
</protein>
<dbReference type="EMBL" id="JABWCS010000181">
    <property type="protein sequence ID" value="NUU59230.1"/>
    <property type="molecule type" value="Genomic_DNA"/>
</dbReference>
<dbReference type="RefSeq" id="WP_175369927.1">
    <property type="nucleotide sequence ID" value="NZ_JABWCS010000181.1"/>
</dbReference>
<dbReference type="SUPFAM" id="SSF55729">
    <property type="entry name" value="Acyl-CoA N-acyltransferases (Nat)"/>
    <property type="match status" value="1"/>
</dbReference>
<comment type="caution">
    <text evidence="5">The sequence shown here is derived from an EMBL/GenBank/DDBJ whole genome shotgun (WGS) entry which is preliminary data.</text>
</comment>
<organism evidence="5 6">
    <name type="scientific">Paenibacillus agri</name>
    <dbReference type="NCBI Taxonomy" id="2744309"/>
    <lineage>
        <taxon>Bacteria</taxon>
        <taxon>Bacillati</taxon>
        <taxon>Bacillota</taxon>
        <taxon>Bacilli</taxon>
        <taxon>Bacillales</taxon>
        <taxon>Paenibacillaceae</taxon>
        <taxon>Paenibacillus</taxon>
    </lineage>
</organism>
<evidence type="ECO:0000256" key="3">
    <source>
        <dbReference type="ARBA" id="ARBA00038502"/>
    </source>
</evidence>
<feature type="domain" description="N-acetyltransferase" evidence="4">
    <location>
        <begin position="12"/>
        <end position="177"/>
    </location>
</feature>
<evidence type="ECO:0000313" key="5">
    <source>
        <dbReference type="EMBL" id="NUU59230.1"/>
    </source>
</evidence>